<evidence type="ECO:0000256" key="4">
    <source>
        <dbReference type="ARBA" id="ARBA00023180"/>
    </source>
</evidence>
<keyword evidence="8" id="KW-1185">Reference proteome</keyword>
<dbReference type="PROSITE" id="PS00523">
    <property type="entry name" value="SULFATASE_1"/>
    <property type="match status" value="1"/>
</dbReference>
<dbReference type="EMBL" id="BAABIM010000002">
    <property type="protein sequence ID" value="GAA4682458.1"/>
    <property type="molecule type" value="Genomic_DNA"/>
</dbReference>
<feature type="domain" description="Sulfatase N-terminal" evidence="6">
    <location>
        <begin position="12"/>
        <end position="347"/>
    </location>
</feature>
<reference evidence="8" key="1">
    <citation type="journal article" date="2019" name="Int. J. Syst. Evol. Microbiol.">
        <title>The Global Catalogue of Microorganisms (GCM) 10K type strain sequencing project: providing services to taxonomists for standard genome sequencing and annotation.</title>
        <authorList>
            <consortium name="The Broad Institute Genomics Platform"/>
            <consortium name="The Broad Institute Genome Sequencing Center for Infectious Disease"/>
            <person name="Wu L."/>
            <person name="Ma J."/>
        </authorList>
    </citation>
    <scope>NUCLEOTIDE SEQUENCE [LARGE SCALE GENOMIC DNA]</scope>
    <source>
        <strain evidence="8">JCM 18127</strain>
    </source>
</reference>
<organism evidence="7 8">
    <name type="scientific">Nocardioides nanhaiensis</name>
    <dbReference type="NCBI Taxonomy" id="1476871"/>
    <lineage>
        <taxon>Bacteria</taxon>
        <taxon>Bacillati</taxon>
        <taxon>Actinomycetota</taxon>
        <taxon>Actinomycetes</taxon>
        <taxon>Propionibacteriales</taxon>
        <taxon>Nocardioidaceae</taxon>
        <taxon>Nocardioides</taxon>
    </lineage>
</organism>
<sequence length="469" mass="52503">MLPTAPARGGRPNILLITADDQTDTEMRWMPRTRRLLTRAGIDFPDAVNPHPLCCPARAEILTGEYAQNNGVRHNTGRFGGYETFMRHNATSNLATWMRGAGYRTALVGKMMNGYPGRNARRMPGWDFWSPISGGIYDYFGSTFVNNGDPLTTSRSTHSSDVISRETVRLITTYARQRKPFFIWASHVGPHDATDRRGRWGPPPAAARHAGLFRRTLPPNRDKPSVTDPRLAGKPSAVKRLARRGLADQTVLFRHRIRNLQAIDEANAAAIRALRRTGELADTVVVYTSDNGYLLGEHGVSTKDLPYEEALQIPLSMRGPGIKRGTRSTETASMVDLAPTFLDYAGVLGKVRRQGRTDGETLRPVIAGRARLSDTTLTQAGTAEPRKVAAFGWEWRGVRTGRYTYTRWWNGFEELYDRDVDPYQQVNLHRDARYAAVLGDLRSRYRRLADCAGLEECERQDFGADPTPS</sequence>
<keyword evidence="4" id="KW-0325">Glycoprotein</keyword>
<name>A0ABP8W612_9ACTN</name>
<comment type="caution">
    <text evidence="7">The sequence shown here is derived from an EMBL/GenBank/DDBJ whole genome shotgun (WGS) entry which is preliminary data.</text>
</comment>
<evidence type="ECO:0000313" key="7">
    <source>
        <dbReference type="EMBL" id="GAA4682458.1"/>
    </source>
</evidence>
<dbReference type="InterPro" id="IPR017850">
    <property type="entry name" value="Alkaline_phosphatase_core_sf"/>
</dbReference>
<dbReference type="SUPFAM" id="SSF53649">
    <property type="entry name" value="Alkaline phosphatase-like"/>
    <property type="match status" value="1"/>
</dbReference>
<evidence type="ECO:0000256" key="1">
    <source>
        <dbReference type="ARBA" id="ARBA00008779"/>
    </source>
</evidence>
<comment type="similarity">
    <text evidence="1">Belongs to the sulfatase family.</text>
</comment>
<dbReference type="InterPro" id="IPR024607">
    <property type="entry name" value="Sulfatase_CS"/>
</dbReference>
<dbReference type="InterPro" id="IPR000917">
    <property type="entry name" value="Sulfatase_N"/>
</dbReference>
<proteinExistence type="inferred from homology"/>
<dbReference type="PANTHER" id="PTHR43108">
    <property type="entry name" value="N-ACETYLGLUCOSAMINE-6-SULFATASE FAMILY MEMBER"/>
    <property type="match status" value="1"/>
</dbReference>
<accession>A0ABP8W612</accession>
<evidence type="ECO:0000256" key="3">
    <source>
        <dbReference type="ARBA" id="ARBA00022801"/>
    </source>
</evidence>
<dbReference type="Pfam" id="PF00884">
    <property type="entry name" value="Sulfatase"/>
    <property type="match status" value="1"/>
</dbReference>
<evidence type="ECO:0000313" key="8">
    <source>
        <dbReference type="Proteomes" id="UP001500621"/>
    </source>
</evidence>
<keyword evidence="3" id="KW-0378">Hydrolase</keyword>
<evidence type="ECO:0000259" key="6">
    <source>
        <dbReference type="Pfam" id="PF00884"/>
    </source>
</evidence>
<protein>
    <submittedName>
        <fullName evidence="7">Sulfatase</fullName>
    </submittedName>
</protein>
<evidence type="ECO:0000256" key="5">
    <source>
        <dbReference type="SAM" id="MobiDB-lite"/>
    </source>
</evidence>
<dbReference type="Proteomes" id="UP001500621">
    <property type="component" value="Unassembled WGS sequence"/>
</dbReference>
<evidence type="ECO:0000256" key="2">
    <source>
        <dbReference type="ARBA" id="ARBA00022729"/>
    </source>
</evidence>
<dbReference type="CDD" id="cd16147">
    <property type="entry name" value="G6S"/>
    <property type="match status" value="1"/>
</dbReference>
<feature type="region of interest" description="Disordered" evidence="5">
    <location>
        <begin position="213"/>
        <end position="232"/>
    </location>
</feature>
<gene>
    <name evidence="7" type="ORF">GCM10023226_19500</name>
</gene>
<dbReference type="PANTHER" id="PTHR43108:SF8">
    <property type="entry name" value="SD21168P"/>
    <property type="match status" value="1"/>
</dbReference>
<keyword evidence="2" id="KW-0732">Signal</keyword>
<dbReference type="Gene3D" id="3.40.720.10">
    <property type="entry name" value="Alkaline Phosphatase, subunit A"/>
    <property type="match status" value="1"/>
</dbReference>